<dbReference type="SUPFAM" id="SSF53098">
    <property type="entry name" value="Ribonuclease H-like"/>
    <property type="match status" value="2"/>
</dbReference>
<organism evidence="6 7">
    <name type="scientific">Rubroshorea leprosula</name>
    <dbReference type="NCBI Taxonomy" id="152421"/>
    <lineage>
        <taxon>Eukaryota</taxon>
        <taxon>Viridiplantae</taxon>
        <taxon>Streptophyta</taxon>
        <taxon>Embryophyta</taxon>
        <taxon>Tracheophyta</taxon>
        <taxon>Spermatophyta</taxon>
        <taxon>Magnoliopsida</taxon>
        <taxon>eudicotyledons</taxon>
        <taxon>Gunneridae</taxon>
        <taxon>Pentapetalae</taxon>
        <taxon>rosids</taxon>
        <taxon>malvids</taxon>
        <taxon>Malvales</taxon>
        <taxon>Dipterocarpaceae</taxon>
        <taxon>Rubroshorea</taxon>
    </lineage>
</organism>
<evidence type="ECO:0000313" key="6">
    <source>
        <dbReference type="EMBL" id="GKV33434.1"/>
    </source>
</evidence>
<proteinExistence type="predicted"/>
<dbReference type="InterPro" id="IPR036397">
    <property type="entry name" value="RNaseH_sf"/>
</dbReference>
<dbReference type="Pfam" id="PF17919">
    <property type="entry name" value="RT_RNaseH_2"/>
    <property type="match status" value="1"/>
</dbReference>
<evidence type="ECO:0000259" key="5">
    <source>
        <dbReference type="PROSITE" id="PS50994"/>
    </source>
</evidence>
<dbReference type="InterPro" id="IPR041588">
    <property type="entry name" value="Integrase_H2C2"/>
</dbReference>
<evidence type="ECO:0000256" key="1">
    <source>
        <dbReference type="ARBA" id="ARBA00022737"/>
    </source>
</evidence>
<feature type="compositionally biased region" description="Basic and acidic residues" evidence="3">
    <location>
        <begin position="387"/>
        <end position="404"/>
    </location>
</feature>
<dbReference type="InterPro" id="IPR021109">
    <property type="entry name" value="Peptidase_aspartic_dom_sf"/>
</dbReference>
<dbReference type="InterPro" id="IPR000477">
    <property type="entry name" value="RT_dom"/>
</dbReference>
<dbReference type="EMBL" id="BPVZ01000100">
    <property type="protein sequence ID" value="GKV33434.1"/>
    <property type="molecule type" value="Genomic_DNA"/>
</dbReference>
<keyword evidence="2" id="KW-0233">DNA recombination</keyword>
<dbReference type="Pfam" id="PF03107">
    <property type="entry name" value="C1_2"/>
    <property type="match status" value="2"/>
</dbReference>
<dbReference type="GO" id="GO:0006310">
    <property type="term" value="P:DNA recombination"/>
    <property type="evidence" value="ECO:0007669"/>
    <property type="project" value="UniProtKB-KW"/>
</dbReference>
<dbReference type="PANTHER" id="PTHR48475">
    <property type="entry name" value="RIBONUCLEASE H"/>
    <property type="match status" value="1"/>
</dbReference>
<dbReference type="InterPro" id="IPR004146">
    <property type="entry name" value="DC1"/>
</dbReference>
<dbReference type="Pfam" id="PF00665">
    <property type="entry name" value="rve"/>
    <property type="match status" value="1"/>
</dbReference>
<dbReference type="CDD" id="cd01647">
    <property type="entry name" value="RT_LTR"/>
    <property type="match status" value="1"/>
</dbReference>
<dbReference type="InterPro" id="IPR043502">
    <property type="entry name" value="DNA/RNA_pol_sf"/>
</dbReference>
<dbReference type="Proteomes" id="UP001054252">
    <property type="component" value="Unassembled WGS sequence"/>
</dbReference>
<dbReference type="Gene3D" id="3.10.10.10">
    <property type="entry name" value="HIV Type 1 Reverse Transcriptase, subunit A, domain 1"/>
    <property type="match status" value="1"/>
</dbReference>
<dbReference type="GO" id="GO:0015074">
    <property type="term" value="P:DNA integration"/>
    <property type="evidence" value="ECO:0007669"/>
    <property type="project" value="InterPro"/>
</dbReference>
<feature type="compositionally biased region" description="Polar residues" evidence="3">
    <location>
        <begin position="452"/>
        <end position="465"/>
    </location>
</feature>
<feature type="domain" description="RNase H type-1" evidence="4">
    <location>
        <begin position="1653"/>
        <end position="1782"/>
    </location>
</feature>
<dbReference type="SUPFAM" id="SSF57889">
    <property type="entry name" value="Cysteine-rich domain"/>
    <property type="match status" value="3"/>
</dbReference>
<gene>
    <name evidence="6" type="ORF">SLEP1_g41951</name>
</gene>
<feature type="compositionally biased region" description="Basic and acidic residues" evidence="3">
    <location>
        <begin position="1145"/>
        <end position="1156"/>
    </location>
</feature>
<dbReference type="CDD" id="cd09279">
    <property type="entry name" value="RNase_HI_like"/>
    <property type="match status" value="1"/>
</dbReference>
<feature type="region of interest" description="Disordered" evidence="3">
    <location>
        <begin position="1145"/>
        <end position="1169"/>
    </location>
</feature>
<dbReference type="Pfam" id="PF00078">
    <property type="entry name" value="RVT_1"/>
    <property type="match status" value="1"/>
</dbReference>
<feature type="compositionally biased region" description="Basic and acidic residues" evidence="3">
    <location>
        <begin position="466"/>
        <end position="478"/>
    </location>
</feature>
<feature type="domain" description="Integrase catalytic" evidence="5">
    <location>
        <begin position="1940"/>
        <end position="2101"/>
    </location>
</feature>
<reference evidence="6 7" key="1">
    <citation type="journal article" date="2021" name="Commun. Biol.">
        <title>The genome of Shorea leprosula (Dipterocarpaceae) highlights the ecological relevance of drought in aseasonal tropical rainforests.</title>
        <authorList>
            <person name="Ng K.K.S."/>
            <person name="Kobayashi M.J."/>
            <person name="Fawcett J.A."/>
            <person name="Hatakeyama M."/>
            <person name="Paape T."/>
            <person name="Ng C.H."/>
            <person name="Ang C.C."/>
            <person name="Tnah L.H."/>
            <person name="Lee C.T."/>
            <person name="Nishiyama T."/>
            <person name="Sese J."/>
            <person name="O'Brien M.J."/>
            <person name="Copetti D."/>
            <person name="Mohd Noor M.I."/>
            <person name="Ong R.C."/>
            <person name="Putra M."/>
            <person name="Sireger I.Z."/>
            <person name="Indrioko S."/>
            <person name="Kosugi Y."/>
            <person name="Izuno A."/>
            <person name="Isagi Y."/>
            <person name="Lee S.L."/>
            <person name="Shimizu K.K."/>
        </authorList>
    </citation>
    <scope>NUCLEOTIDE SEQUENCE [LARGE SCALE GENOMIC DNA]</scope>
    <source>
        <strain evidence="6">214</strain>
    </source>
</reference>
<keyword evidence="7" id="KW-1185">Reference proteome</keyword>
<evidence type="ECO:0000256" key="2">
    <source>
        <dbReference type="ARBA" id="ARBA00023172"/>
    </source>
</evidence>
<dbReference type="Pfam" id="PF13456">
    <property type="entry name" value="RVT_3"/>
    <property type="match status" value="1"/>
</dbReference>
<dbReference type="CDD" id="cd00303">
    <property type="entry name" value="retropepsin_like"/>
    <property type="match status" value="1"/>
</dbReference>
<dbReference type="InterPro" id="IPR001584">
    <property type="entry name" value="Integrase_cat-core"/>
</dbReference>
<evidence type="ECO:0000256" key="3">
    <source>
        <dbReference type="SAM" id="MobiDB-lite"/>
    </source>
</evidence>
<dbReference type="Gene3D" id="3.10.20.370">
    <property type="match status" value="1"/>
</dbReference>
<feature type="region of interest" description="Disordered" evidence="3">
    <location>
        <begin position="372"/>
        <end position="478"/>
    </location>
</feature>
<sequence length="2230" mass="252089">MSTVRLDMEIAHQDVGSQSQLSSMHASTCSPCEFDLDIKCALLPQFLNGDFPKVDHHIHVEHPLFFIENLSHEVKLASYHNCCVCLEQLSDASFYTCVVCKLFLHKSCSETELPLYINHPFHEKHTLTLTLPLPKWDRESFCQFCHDQPFSYSRGFFYHCSSCRFNLHIKCAFVPQVVIENFPKRDQHFSDVDEHPLFFIRKDLISNSKEVKRCSNCFVCKESLSGSSFYYCPDCEFFVNKSCAFKELSLKINHSLHDKHAIRLTEKDSYSKHVTFVLMTSRDLGIAVLLVSSILVPDVLCSSPKISQNVMIILAMLSTVGIGPVRHPNRAGLCITGLGYHILAQAEGASVQAYPRDQRHVGQWGAHTCRNMSAPRGYKYPPTTSDEGGRPPRNEVDEQEDTHVSEPGLNDFRPMPRNLFVGGAEQDHLSETDDDERTPTGYATQPEHFQVPTGTRSRPSRPYNSQRERPERSIDPTRTTELEERTRILEMAMGKILARLIPDDPLIPLLNRDAQPAAAVATRNSPALSNIVVPTRPKGSGKLHIEPSSSKYSEELMRKNADLERQLRDVQKSIDELKSPRSHQQTLDLDSAPLNLSITTEPYQEGFKIPHLETYDGTKDPDEHLHTYQAIMRIQNANDAMMCKVFPATLKSTARRWYHKLPKHSIDSFSQLAKLFSNKFASQREIKRTATELMQVNQKEGESLRDYMQRFNKATLDIDNVPDTICLSALLHGLKCGRFLDDLLENPPKTWNEVNDRSQILAQIQHWVRRPPPPLHDSPRAYKSKHCDYHRVYGHNTKDCQHLKDELEFLARNGKLEGYVQKPHTQQPIQTHFVQAYNRPQGQRYQHGGTQDAYQDNQYPSEQGRAYRGRPFNRRGQGPRTTAPNQKDRKGVGYAGIPPPSGTINMISGGVHSGGQSARACKAYARQVMTVNKNRPLKRPFEEAEWENTPITFSPADYKRAEGESDIMMPHVDPFTATVHIGNHNVNKVFIDTGSSPDILYWGCFQKMQLNPSSLQKHEGSIYGFDNQPVPVEVVITLPIYVGSEPRFRMASVTFLVVKMESAFNAILGRATLCELKAVISQPHLCMKFPTPQGVGVLKGNQKMARACYQDTFKKVELAATPASAEGRKPTQLAQQTMSISDIEHRPESVEQKAEPVEPVETVPLNPNVPERTVKIGTKLTEEERAGLLEFLRTNQDVFAWTTDEMPGISAELTVHKLSTDPTRRPVVQKRRLFGPEKQAAIDEEIRKLLQAGFIRRVEYSEWVSNPVLVKKPNGKWRMCIDFTNLNDACPKDPHPLPNVEKLVERAAGHERMSFLDASSGYHQVQLLLDDQEKTAFYAGDAIYCYVMIPFGLKNAGATYQKLVQIIFKLQIGRNIEVYVDDMIVTSVRAEDHIGDLDETFQNLRRAQMKLNPLKCTFAVESGKFLGYVVSKKGIEVNLEKVEAVQQMEPPRTVKDVQRLTGRVAPLHRFIAISAERCLPFFKALREPKNFQWTHECQQAFDELKRYLASAPLLSKPVDGECLYLYLGVTEEAVSSVLLREENKHQKPICYVSKVLQGAEQNYPLAEKAAFALVCTARKLRAYFQSHQIVVYTDFPLRKILQKPKLSGRLIGWSVELSEYDLKFQPRMTIKGQAVADFLVECAPAAVKEKAPEYPVWVLYVDGAANAEGSGAGALLLGPDGFKSEHALRFKFQTTNNAAEYEALVYGLKLAAELKVQSIQVFSDSQLVVAQVNGCCDIRDPQLSRYASVVNRLKSGFASFQIDKIPRADNHRADELSKLASSQDINPQRSTIVEVLDAPSYTDFTVDCQLLSTDPSTPSWTTPLINYLQSGELPEDLSAAKWVKRRAAHFTLLDNQLYKRAASMPLLRCLTPYEAEYVVREVHEEVCGTHIGGKTLARKLLRHGYYWPTMVDDAQNYVKKCPTCQFNADDIHMPGETLSSLTSPWPFAQWGVDLLGPFIKGKGGCTFLVVAVDYFTKWIEAKPLSTTTERKIEEFLFNSILCRFGIPKRIIADNGPQFRAAALRSFCDDYGIELALTSVYTPQSNRQAESANKIVLRGLKTRVLAAHSNWVDELNKVLWSCRTTPSSATGETPFSLAYGAEAVIPVEVGLPSERAGRHDDLNNEQLLRENLDFVEEVREMSRIRNMAHQSRVAKFYNKRVRASQFQVGNLVLRKAGLTNTYSHMGKLAPNWEGPYVVVQIKRPGSYVLANIQGCQLPYIWNIHNLRKFYS</sequence>
<dbReference type="Gene3D" id="1.10.340.70">
    <property type="match status" value="1"/>
</dbReference>
<dbReference type="InterPro" id="IPR002156">
    <property type="entry name" value="RNaseH_domain"/>
</dbReference>
<dbReference type="GO" id="GO:0003676">
    <property type="term" value="F:nucleic acid binding"/>
    <property type="evidence" value="ECO:0007669"/>
    <property type="project" value="InterPro"/>
</dbReference>
<dbReference type="InterPro" id="IPR046349">
    <property type="entry name" value="C1-like_sf"/>
</dbReference>
<dbReference type="SUPFAM" id="SSF56672">
    <property type="entry name" value="DNA/RNA polymerases"/>
    <property type="match status" value="1"/>
</dbReference>
<dbReference type="Gene3D" id="2.40.70.10">
    <property type="entry name" value="Acid Proteases"/>
    <property type="match status" value="1"/>
</dbReference>
<name>A0AAV5L8J7_9ROSI</name>
<accession>A0AAV5L8J7</accession>
<dbReference type="PROSITE" id="PS50879">
    <property type="entry name" value="RNASE_H_1"/>
    <property type="match status" value="1"/>
</dbReference>
<dbReference type="InterPro" id="IPR043128">
    <property type="entry name" value="Rev_trsase/Diguanyl_cyclase"/>
</dbReference>
<keyword evidence="1" id="KW-0677">Repeat</keyword>
<dbReference type="Gene3D" id="3.30.420.10">
    <property type="entry name" value="Ribonuclease H-like superfamily/Ribonuclease H"/>
    <property type="match status" value="2"/>
</dbReference>
<dbReference type="Pfam" id="PF03732">
    <property type="entry name" value="Retrotrans_gag"/>
    <property type="match status" value="1"/>
</dbReference>
<evidence type="ECO:0000313" key="7">
    <source>
        <dbReference type="Proteomes" id="UP001054252"/>
    </source>
</evidence>
<dbReference type="GO" id="GO:0004523">
    <property type="term" value="F:RNA-DNA hybrid ribonuclease activity"/>
    <property type="evidence" value="ECO:0007669"/>
    <property type="project" value="InterPro"/>
</dbReference>
<dbReference type="InterPro" id="IPR041577">
    <property type="entry name" value="RT_RNaseH_2"/>
</dbReference>
<dbReference type="InterPro" id="IPR005162">
    <property type="entry name" value="Retrotrans_gag_dom"/>
</dbReference>
<evidence type="ECO:0000259" key="4">
    <source>
        <dbReference type="PROSITE" id="PS50879"/>
    </source>
</evidence>
<dbReference type="PANTHER" id="PTHR48475:SF2">
    <property type="entry name" value="RIBONUCLEASE H"/>
    <property type="match status" value="1"/>
</dbReference>
<dbReference type="Gene3D" id="3.30.70.270">
    <property type="match status" value="2"/>
</dbReference>
<feature type="compositionally biased region" description="Polar residues" evidence="3">
    <location>
        <begin position="842"/>
        <end position="861"/>
    </location>
</feature>
<comment type="caution">
    <text evidence="6">The sequence shown here is derived from an EMBL/GenBank/DDBJ whole genome shotgun (WGS) entry which is preliminary data.</text>
</comment>
<feature type="region of interest" description="Disordered" evidence="3">
    <location>
        <begin position="842"/>
        <end position="893"/>
    </location>
</feature>
<dbReference type="InterPro" id="IPR012337">
    <property type="entry name" value="RNaseH-like_sf"/>
</dbReference>
<protein>
    <submittedName>
        <fullName evidence="6">Uncharacterized protein</fullName>
    </submittedName>
</protein>
<dbReference type="Pfam" id="PF17921">
    <property type="entry name" value="Integrase_H2C2"/>
    <property type="match status" value="1"/>
</dbReference>
<dbReference type="PROSITE" id="PS50994">
    <property type="entry name" value="INTEGRASE"/>
    <property type="match status" value="1"/>
</dbReference>